<gene>
    <name evidence="8" type="ORF">Din_033748</name>
</gene>
<dbReference type="GO" id="GO:0016705">
    <property type="term" value="F:oxidoreductase activity, acting on paired donors, with incorporation or reduction of molecular oxygen"/>
    <property type="evidence" value="ECO:0007669"/>
    <property type="project" value="UniProtKB-ARBA"/>
</dbReference>
<dbReference type="FunFam" id="2.60.120.330:FF:000005">
    <property type="entry name" value="1-aminocyclopropane-1-carboxylate oxidase homolog 1"/>
    <property type="match status" value="1"/>
</dbReference>
<dbReference type="AlphaFoldDB" id="A0A5B7B606"/>
<keyword evidence="5 6" id="KW-0408">Iron</keyword>
<dbReference type="SUPFAM" id="SSF51197">
    <property type="entry name" value="Clavaminate synthase-like"/>
    <property type="match status" value="1"/>
</dbReference>
<evidence type="ECO:0000256" key="3">
    <source>
        <dbReference type="ARBA" id="ARBA00022896"/>
    </source>
</evidence>
<comment type="similarity">
    <text evidence="1 6">Belongs to the iron/ascorbate-dependent oxidoreductase family.</text>
</comment>
<evidence type="ECO:0000256" key="5">
    <source>
        <dbReference type="ARBA" id="ARBA00023004"/>
    </source>
</evidence>
<keyword evidence="4 6" id="KW-0560">Oxidoreductase</keyword>
<keyword evidence="2 6" id="KW-0479">Metal-binding</keyword>
<dbReference type="PANTHER" id="PTHR10209">
    <property type="entry name" value="OXIDOREDUCTASE, 2OG-FE II OXYGENASE FAMILY PROTEIN"/>
    <property type="match status" value="1"/>
</dbReference>
<dbReference type="PANTHER" id="PTHR10209:SF546">
    <property type="entry name" value="1-AMINOCYCLOPROPANE-1-CARBOXYLATE OXIDASE HOMOLOG 4-LIKE"/>
    <property type="match status" value="1"/>
</dbReference>
<dbReference type="PROSITE" id="PS51471">
    <property type="entry name" value="FE2OG_OXY"/>
    <property type="match status" value="1"/>
</dbReference>
<organism evidence="8">
    <name type="scientific">Davidia involucrata</name>
    <name type="common">Dove tree</name>
    <dbReference type="NCBI Taxonomy" id="16924"/>
    <lineage>
        <taxon>Eukaryota</taxon>
        <taxon>Viridiplantae</taxon>
        <taxon>Streptophyta</taxon>
        <taxon>Embryophyta</taxon>
        <taxon>Tracheophyta</taxon>
        <taxon>Spermatophyta</taxon>
        <taxon>Magnoliopsida</taxon>
        <taxon>eudicotyledons</taxon>
        <taxon>Gunneridae</taxon>
        <taxon>Pentapetalae</taxon>
        <taxon>asterids</taxon>
        <taxon>Cornales</taxon>
        <taxon>Nyssaceae</taxon>
        <taxon>Davidia</taxon>
    </lineage>
</organism>
<accession>A0A5B7B606</accession>
<name>A0A5B7B606_DAVIN</name>
<dbReference type="Pfam" id="PF14226">
    <property type="entry name" value="DIOX_N"/>
    <property type="match status" value="1"/>
</dbReference>
<dbReference type="InterPro" id="IPR044861">
    <property type="entry name" value="IPNS-like_FE2OG_OXY"/>
</dbReference>
<dbReference type="GO" id="GO:0046872">
    <property type="term" value="F:metal ion binding"/>
    <property type="evidence" value="ECO:0007669"/>
    <property type="project" value="UniProtKB-KW"/>
</dbReference>
<dbReference type="Pfam" id="PF03171">
    <property type="entry name" value="2OG-FeII_Oxy"/>
    <property type="match status" value="1"/>
</dbReference>
<evidence type="ECO:0000313" key="8">
    <source>
        <dbReference type="EMBL" id="MPA64307.1"/>
    </source>
</evidence>
<dbReference type="Gene3D" id="2.60.120.330">
    <property type="entry name" value="B-lactam Antibiotic, Isopenicillin N Synthase, Chain"/>
    <property type="match status" value="1"/>
</dbReference>
<dbReference type="InterPro" id="IPR027443">
    <property type="entry name" value="IPNS-like_sf"/>
</dbReference>
<proteinExistence type="inferred from homology"/>
<keyword evidence="3" id="KW-0847">Vitamin C</keyword>
<sequence>MAAVVGYDRLKEVKEFDNSKIGVKGLSDSGITTIPNIFVHPPEALSDLKKSSSTCTEVPLIDLSGVNSDLHRPKIVEQISEAARTWGFFQLINHGVPVSALDGMIAAYKAFFEQPTEEKAKHYAREESHGVMYASNNDLYRSKVATWHDTLQIWRGPEPAKEEDIPAVCRREVLEWDVHATKLGETLMGLLCEGLGLEAGKLKELGYTETRAIVGHIYPHCPQPDLTVGLGTHTDYGMLTVLLQNEVYGLQVKHGDGWVDVKPLPGSLTINVGDTLQIISNGEYKSVEHRVLANSSTEPRISIIEFFNADNRDKLRVHGPLPELLTPEKPAIYRNFTFPEFIKNFFSKPFGTKALVENFLL</sequence>
<evidence type="ECO:0000256" key="2">
    <source>
        <dbReference type="ARBA" id="ARBA00022723"/>
    </source>
</evidence>
<dbReference type="EMBL" id="GHES01033748">
    <property type="protein sequence ID" value="MPA64307.1"/>
    <property type="molecule type" value="Transcribed_RNA"/>
</dbReference>
<evidence type="ECO:0000256" key="4">
    <source>
        <dbReference type="ARBA" id="ARBA00023002"/>
    </source>
</evidence>
<evidence type="ECO:0000256" key="1">
    <source>
        <dbReference type="ARBA" id="ARBA00008056"/>
    </source>
</evidence>
<dbReference type="GO" id="GO:0031418">
    <property type="term" value="F:L-ascorbic acid binding"/>
    <property type="evidence" value="ECO:0007669"/>
    <property type="project" value="UniProtKB-KW"/>
</dbReference>
<feature type="domain" description="Fe2OG dioxygenase" evidence="7">
    <location>
        <begin position="208"/>
        <end position="309"/>
    </location>
</feature>
<protein>
    <recommendedName>
        <fullName evidence="7">Fe2OG dioxygenase domain-containing protein</fullName>
    </recommendedName>
</protein>
<dbReference type="InterPro" id="IPR005123">
    <property type="entry name" value="Oxoglu/Fe-dep_dioxygenase_dom"/>
</dbReference>
<dbReference type="GO" id="GO:0051213">
    <property type="term" value="F:dioxygenase activity"/>
    <property type="evidence" value="ECO:0007669"/>
    <property type="project" value="UniProtKB-ARBA"/>
</dbReference>
<dbReference type="InterPro" id="IPR026992">
    <property type="entry name" value="DIOX_N"/>
</dbReference>
<evidence type="ECO:0000259" key="7">
    <source>
        <dbReference type="PROSITE" id="PS51471"/>
    </source>
</evidence>
<reference evidence="8" key="1">
    <citation type="submission" date="2019-08" db="EMBL/GenBank/DDBJ databases">
        <title>Reference gene set and small RNA set construction with multiple tissues from Davidia involucrata Baill.</title>
        <authorList>
            <person name="Yang H."/>
            <person name="Zhou C."/>
            <person name="Li G."/>
            <person name="Wang J."/>
            <person name="Gao P."/>
            <person name="Wang M."/>
            <person name="Wang R."/>
            <person name="Zhao Y."/>
        </authorList>
    </citation>
    <scope>NUCLEOTIDE SEQUENCE</scope>
    <source>
        <tissue evidence="8">Mixed with DoveR01_LX</tissue>
    </source>
</reference>
<evidence type="ECO:0000256" key="6">
    <source>
        <dbReference type="RuleBase" id="RU003682"/>
    </source>
</evidence>